<reference evidence="5" key="2">
    <citation type="submission" date="2025-08" db="UniProtKB">
        <authorList>
            <consortium name="Ensembl"/>
        </authorList>
    </citation>
    <scope>IDENTIFICATION</scope>
</reference>
<dbReference type="PANTHER" id="PTHR23299">
    <property type="entry name" value="METALLOTHIONEIN"/>
    <property type="match status" value="1"/>
</dbReference>
<evidence type="ECO:0000256" key="3">
    <source>
        <dbReference type="ARBA" id="ARBA00022851"/>
    </source>
</evidence>
<dbReference type="Pfam" id="PF00131">
    <property type="entry name" value="Metallothio"/>
    <property type="match status" value="1"/>
</dbReference>
<evidence type="ECO:0000313" key="6">
    <source>
        <dbReference type="Proteomes" id="UP000694429"/>
    </source>
</evidence>
<accession>A0A8C0RC33</accession>
<dbReference type="Ensembl" id="ENSCAFT00030007064.1">
    <property type="protein sequence ID" value="ENSCAFP00030006195.1"/>
    <property type="gene ID" value="ENSCAFG00030003779.1"/>
</dbReference>
<organism evidence="5 6">
    <name type="scientific">Canis lupus familiaris</name>
    <name type="common">Dog</name>
    <name type="synonym">Canis familiaris</name>
    <dbReference type="NCBI Taxonomy" id="9615"/>
    <lineage>
        <taxon>Eukaryota</taxon>
        <taxon>Metazoa</taxon>
        <taxon>Chordata</taxon>
        <taxon>Craniata</taxon>
        <taxon>Vertebrata</taxon>
        <taxon>Euteleostomi</taxon>
        <taxon>Mammalia</taxon>
        <taxon>Eutheria</taxon>
        <taxon>Laurasiatheria</taxon>
        <taxon>Carnivora</taxon>
        <taxon>Caniformia</taxon>
        <taxon>Canidae</taxon>
        <taxon>Canis</taxon>
    </lineage>
</organism>
<dbReference type="GO" id="GO:0046872">
    <property type="term" value="F:metal ion binding"/>
    <property type="evidence" value="ECO:0007669"/>
    <property type="project" value="UniProtKB-KW"/>
</dbReference>
<dbReference type="SUPFAM" id="SSF57868">
    <property type="entry name" value="Metallothionein"/>
    <property type="match status" value="1"/>
</dbReference>
<proteinExistence type="inferred from homology"/>
<dbReference type="Gene3D" id="4.10.10.10">
    <property type="entry name" value="Metallothionein Isoform II"/>
    <property type="match status" value="1"/>
</dbReference>
<protein>
    <recommendedName>
        <fullName evidence="4">Metallothionein</fullName>
    </recommendedName>
</protein>
<sequence>SFPGDLNCSCSTSGSCIYAGPCKCRVQMSLLKKSCSSCCPMGSAKYAQDCICKEASDKCSCCACSRCK</sequence>
<comment type="similarity">
    <text evidence="1 4">Belongs to the metallothionein superfamily. Type 1 family.</text>
</comment>
<name>A0A8C0RC33_CANLF</name>
<evidence type="ECO:0000256" key="2">
    <source>
        <dbReference type="ARBA" id="ARBA00022723"/>
    </source>
</evidence>
<evidence type="ECO:0000256" key="1">
    <source>
        <dbReference type="ARBA" id="ARBA00007283"/>
    </source>
</evidence>
<dbReference type="PANTHER" id="PTHR23299:SF22">
    <property type="entry name" value="METALLOTHIONEIN-1G"/>
    <property type="match status" value="1"/>
</dbReference>
<evidence type="ECO:0000313" key="5">
    <source>
        <dbReference type="Ensembl" id="ENSCAFP00030006195.1"/>
    </source>
</evidence>
<dbReference type="AlphaFoldDB" id="A0A8C0RC33"/>
<comment type="function">
    <text evidence="4">Metallothioneins have a high content of cysteine residues that bind various heavy metals.</text>
</comment>
<dbReference type="Proteomes" id="UP000694429">
    <property type="component" value="Chromosome 17"/>
</dbReference>
<keyword evidence="3 4" id="KW-0480">Metal-thiolate cluster</keyword>
<dbReference type="InterPro" id="IPR023587">
    <property type="entry name" value="Metalthion_dom_sf_vert"/>
</dbReference>
<dbReference type="FunFam" id="4.10.10.10:FF:000001">
    <property type="entry name" value="Metallothionein"/>
    <property type="match status" value="1"/>
</dbReference>
<keyword evidence="2 4" id="KW-0479">Metal-binding</keyword>
<dbReference type="InterPro" id="IPR017854">
    <property type="entry name" value="Metalthion_dom_sf"/>
</dbReference>
<evidence type="ECO:0000256" key="4">
    <source>
        <dbReference type="RuleBase" id="RU000621"/>
    </source>
</evidence>
<dbReference type="InterPro" id="IPR000006">
    <property type="entry name" value="Metalthion_vert"/>
</dbReference>
<reference evidence="5" key="1">
    <citation type="submission" date="2019-03" db="EMBL/GenBank/DDBJ databases">
        <authorList>
            <person name="Warren W.C."/>
            <person name="Johnson G.S."/>
        </authorList>
    </citation>
    <scope>NUCLEOTIDE SEQUENCE [LARGE SCALE GENOMIC DNA]</scope>
    <source>
        <strain evidence="5">Basenji</strain>
    </source>
</reference>